<accession>A0A1F5NVF5</accession>
<dbReference type="GO" id="GO:0022857">
    <property type="term" value="F:transmembrane transporter activity"/>
    <property type="evidence" value="ECO:0007669"/>
    <property type="project" value="InterPro"/>
</dbReference>
<feature type="transmembrane region" description="Helical" evidence="7">
    <location>
        <begin position="14"/>
        <end position="37"/>
    </location>
</feature>
<dbReference type="Proteomes" id="UP000178892">
    <property type="component" value="Unassembled WGS sequence"/>
</dbReference>
<keyword evidence="6 7" id="KW-0472">Membrane</keyword>
<evidence type="ECO:0000256" key="2">
    <source>
        <dbReference type="ARBA" id="ARBA00022448"/>
    </source>
</evidence>
<evidence type="ECO:0000256" key="3">
    <source>
        <dbReference type="ARBA" id="ARBA00022475"/>
    </source>
</evidence>
<feature type="transmembrane region" description="Helical" evidence="7">
    <location>
        <begin position="43"/>
        <end position="65"/>
    </location>
</feature>
<dbReference type="AlphaFoldDB" id="A0A1F5NVF5"/>
<feature type="transmembrane region" description="Helical" evidence="7">
    <location>
        <begin position="328"/>
        <end position="353"/>
    </location>
</feature>
<proteinExistence type="predicted"/>
<dbReference type="PANTHER" id="PTHR23517">
    <property type="entry name" value="RESISTANCE PROTEIN MDTM, PUTATIVE-RELATED-RELATED"/>
    <property type="match status" value="1"/>
</dbReference>
<feature type="transmembrane region" description="Helical" evidence="7">
    <location>
        <begin position="359"/>
        <end position="376"/>
    </location>
</feature>
<dbReference type="InterPro" id="IPR011701">
    <property type="entry name" value="MFS"/>
</dbReference>
<name>A0A1F5NVF5_9BACT</name>
<comment type="caution">
    <text evidence="8">The sequence shown here is derived from an EMBL/GenBank/DDBJ whole genome shotgun (WGS) entry which is preliminary data.</text>
</comment>
<keyword evidence="5 7" id="KW-1133">Transmembrane helix</keyword>
<sequence length="378" mass="43206">MYFSRSINREVKEIYWHNFLASFASALVFIFEPIYLYTLSSSLIYVLWFYVQIYVWYAVFISFGAKFASKFGYKHSILLSNIFYVIYWVTLYFIKAESALFYIAPMFFALQKSFFWPAFDADMSLNDQKRQRGREVGVLFSTQELAFIIGPLLGGFLLSAFGFLPLFVLAGVLTFVSVIPLFQSRDIFDRHEFRVKNLWQVIKTHKRNFFAYWGYAEDLMSQSLWPVYIFLFVPAFSGVGAVNAVAMLIATVVMLYIGKRSDLGNKQHLIEISSIAYGVSWMLRFLARMVPAILVFDALSKTLKAMVTVPVIALSYENAGSKGPDHAIAYSVFYEFSLAVGKVFTALAAIYILSATNNIYLVFGFAGILTMFYGLLRK</sequence>
<evidence type="ECO:0000313" key="8">
    <source>
        <dbReference type="EMBL" id="OGE81502.1"/>
    </source>
</evidence>
<evidence type="ECO:0000313" key="9">
    <source>
        <dbReference type="Proteomes" id="UP000178892"/>
    </source>
</evidence>
<dbReference type="Pfam" id="PF07690">
    <property type="entry name" value="MFS_1"/>
    <property type="match status" value="1"/>
</dbReference>
<evidence type="ECO:0000256" key="4">
    <source>
        <dbReference type="ARBA" id="ARBA00022692"/>
    </source>
</evidence>
<feature type="transmembrane region" description="Helical" evidence="7">
    <location>
        <begin position="167"/>
        <end position="188"/>
    </location>
</feature>
<dbReference type="Gene3D" id="1.20.1250.20">
    <property type="entry name" value="MFS general substrate transporter like domains"/>
    <property type="match status" value="2"/>
</dbReference>
<feature type="transmembrane region" description="Helical" evidence="7">
    <location>
        <begin position="77"/>
        <end position="94"/>
    </location>
</feature>
<comment type="subcellular location">
    <subcellularLocation>
        <location evidence="1">Cell membrane</location>
        <topology evidence="1">Multi-pass membrane protein</topology>
    </subcellularLocation>
</comment>
<evidence type="ECO:0000256" key="6">
    <source>
        <dbReference type="ARBA" id="ARBA00023136"/>
    </source>
</evidence>
<dbReference type="InterPro" id="IPR050171">
    <property type="entry name" value="MFS_Transporters"/>
</dbReference>
<keyword evidence="4 7" id="KW-0812">Transmembrane</keyword>
<organism evidence="8 9">
    <name type="scientific">Candidatus Doudnabacteria bacterium RIFCSPHIGHO2_01_FULL_46_24</name>
    <dbReference type="NCBI Taxonomy" id="1817825"/>
    <lineage>
        <taxon>Bacteria</taxon>
        <taxon>Candidatus Doudnaibacteriota</taxon>
    </lineage>
</organism>
<dbReference type="SUPFAM" id="SSF103473">
    <property type="entry name" value="MFS general substrate transporter"/>
    <property type="match status" value="1"/>
</dbReference>
<feature type="transmembrane region" description="Helical" evidence="7">
    <location>
        <begin position="209"/>
        <end position="229"/>
    </location>
</feature>
<dbReference type="STRING" id="1817825.A2720_03105"/>
<evidence type="ECO:0000256" key="5">
    <source>
        <dbReference type="ARBA" id="ARBA00022989"/>
    </source>
</evidence>
<gene>
    <name evidence="8" type="ORF">A2720_03105</name>
</gene>
<keyword evidence="3" id="KW-1003">Cell membrane</keyword>
<protein>
    <recommendedName>
        <fullName evidence="10">Major facilitator superfamily (MFS) profile domain-containing protein</fullName>
    </recommendedName>
</protein>
<dbReference type="EMBL" id="MFEL01000008">
    <property type="protein sequence ID" value="OGE81502.1"/>
    <property type="molecule type" value="Genomic_DNA"/>
</dbReference>
<dbReference type="GO" id="GO:0005886">
    <property type="term" value="C:plasma membrane"/>
    <property type="evidence" value="ECO:0007669"/>
    <property type="project" value="UniProtKB-SubCell"/>
</dbReference>
<reference evidence="8 9" key="1">
    <citation type="journal article" date="2016" name="Nat. Commun.">
        <title>Thousands of microbial genomes shed light on interconnected biogeochemical processes in an aquifer system.</title>
        <authorList>
            <person name="Anantharaman K."/>
            <person name="Brown C.T."/>
            <person name="Hug L.A."/>
            <person name="Sharon I."/>
            <person name="Castelle C.J."/>
            <person name="Probst A.J."/>
            <person name="Thomas B.C."/>
            <person name="Singh A."/>
            <person name="Wilkins M.J."/>
            <person name="Karaoz U."/>
            <person name="Brodie E.L."/>
            <person name="Williams K.H."/>
            <person name="Hubbard S.S."/>
            <person name="Banfield J.F."/>
        </authorList>
    </citation>
    <scope>NUCLEOTIDE SEQUENCE [LARGE SCALE GENOMIC DNA]</scope>
</reference>
<evidence type="ECO:0000256" key="7">
    <source>
        <dbReference type="SAM" id="Phobius"/>
    </source>
</evidence>
<feature type="transmembrane region" description="Helical" evidence="7">
    <location>
        <begin position="235"/>
        <end position="257"/>
    </location>
</feature>
<evidence type="ECO:0008006" key="10">
    <source>
        <dbReference type="Google" id="ProtNLM"/>
    </source>
</evidence>
<evidence type="ECO:0000256" key="1">
    <source>
        <dbReference type="ARBA" id="ARBA00004651"/>
    </source>
</evidence>
<feature type="transmembrane region" description="Helical" evidence="7">
    <location>
        <begin position="139"/>
        <end position="161"/>
    </location>
</feature>
<keyword evidence="2" id="KW-0813">Transport</keyword>
<feature type="transmembrane region" description="Helical" evidence="7">
    <location>
        <begin position="100"/>
        <end position="119"/>
    </location>
</feature>
<dbReference type="InterPro" id="IPR036259">
    <property type="entry name" value="MFS_trans_sf"/>
</dbReference>